<dbReference type="Gene3D" id="3.40.630.30">
    <property type="match status" value="1"/>
</dbReference>
<feature type="domain" description="N-acetyltransferase" evidence="1">
    <location>
        <begin position="2"/>
        <end position="158"/>
    </location>
</feature>
<dbReference type="PROSITE" id="PS51186">
    <property type="entry name" value="GNAT"/>
    <property type="match status" value="1"/>
</dbReference>
<dbReference type="eggNOG" id="COG0456">
    <property type="taxonomic scope" value="Bacteria"/>
</dbReference>
<dbReference type="OrthoDB" id="67353at2"/>
<dbReference type="InterPro" id="IPR000182">
    <property type="entry name" value="GNAT_dom"/>
</dbReference>
<sequence>MPIIKQIQPHQTADVKNLIFQICQELFEATPKVIQTYDPMLDIDRVQVDYFDRQGTFLIVMDENTVIGCGGIKRLNDEICELKRMWLQKNYRGQGLGFRLAKMLVDFAKRTGYKRIRLDVFSQEKQRLAISFYQKLGFYFIDRYNDSPCQVFMEKILG</sequence>
<dbReference type="Pfam" id="PF00583">
    <property type="entry name" value="Acetyltransf_1"/>
    <property type="match status" value="1"/>
</dbReference>
<proteinExistence type="predicted"/>
<dbReference type="CDD" id="cd04301">
    <property type="entry name" value="NAT_SF"/>
    <property type="match status" value="1"/>
</dbReference>
<keyword evidence="3" id="KW-1185">Reference proteome</keyword>
<dbReference type="EMBL" id="CP003653">
    <property type="protein sequence ID" value="AFZ37488.1"/>
    <property type="molecule type" value="Genomic_DNA"/>
</dbReference>
<dbReference type="AlphaFoldDB" id="K9XY74"/>
<dbReference type="PATRIC" id="fig|111780.3.peg.4158"/>
<dbReference type="GO" id="GO:0016747">
    <property type="term" value="F:acyltransferase activity, transferring groups other than amino-acyl groups"/>
    <property type="evidence" value="ECO:0007669"/>
    <property type="project" value="InterPro"/>
</dbReference>
<dbReference type="KEGG" id="scs:Sta7437_4010"/>
<dbReference type="InterPro" id="IPR016181">
    <property type="entry name" value="Acyl_CoA_acyltransferase"/>
</dbReference>
<evidence type="ECO:0000313" key="3">
    <source>
        <dbReference type="Proteomes" id="UP000010473"/>
    </source>
</evidence>
<protein>
    <submittedName>
        <fullName evidence="2">GCN5-related N-acetyltransferase</fullName>
    </submittedName>
</protein>
<organism evidence="2 3">
    <name type="scientific">Stanieria cyanosphaera (strain ATCC 29371 / PCC 7437)</name>
    <dbReference type="NCBI Taxonomy" id="111780"/>
    <lineage>
        <taxon>Bacteria</taxon>
        <taxon>Bacillati</taxon>
        <taxon>Cyanobacteriota</taxon>
        <taxon>Cyanophyceae</taxon>
        <taxon>Pleurocapsales</taxon>
        <taxon>Dermocarpellaceae</taxon>
        <taxon>Stanieria</taxon>
    </lineage>
</organism>
<reference evidence="3" key="1">
    <citation type="journal article" date="2013" name="Proc. Natl. Acad. Sci. U.S.A.">
        <title>Improving the coverage of the cyanobacterial phylum using diversity-driven genome sequencing.</title>
        <authorList>
            <person name="Shih P.M."/>
            <person name="Wu D."/>
            <person name="Latifi A."/>
            <person name="Axen S.D."/>
            <person name="Fewer D.P."/>
            <person name="Talla E."/>
            <person name="Calteau A."/>
            <person name="Cai F."/>
            <person name="Tandeau de Marsac N."/>
            <person name="Rippka R."/>
            <person name="Herdman M."/>
            <person name="Sivonen K."/>
            <person name="Coursin T."/>
            <person name="Laurent T."/>
            <person name="Goodwin L."/>
            <person name="Nolan M."/>
            <person name="Davenport K.W."/>
            <person name="Han C.S."/>
            <person name="Rubin E.M."/>
            <person name="Eisen J.A."/>
            <person name="Woyke T."/>
            <person name="Gugger M."/>
            <person name="Kerfeld C.A."/>
        </authorList>
    </citation>
    <scope>NUCLEOTIDE SEQUENCE [LARGE SCALE GENOMIC DNA]</scope>
    <source>
        <strain evidence="3">ATCC 29371 / PCC 7437</strain>
    </source>
</reference>
<dbReference type="SUPFAM" id="SSF55729">
    <property type="entry name" value="Acyl-CoA N-acyltransferases (Nat)"/>
    <property type="match status" value="1"/>
</dbReference>
<gene>
    <name evidence="2" type="ordered locus">Sta7437_4010</name>
</gene>
<dbReference type="RefSeq" id="WP_015195146.1">
    <property type="nucleotide sequence ID" value="NC_019748.1"/>
</dbReference>
<dbReference type="PANTHER" id="PTHR43305:SF1">
    <property type="entry name" value="FAMILY N-ACETYLTRANSFERASE, PUTATIVE (AFU_ORTHOLOGUE AFUA_2G01380)-RELATED"/>
    <property type="match status" value="1"/>
</dbReference>
<dbReference type="STRING" id="111780.Sta7437_4010"/>
<dbReference type="HOGENOM" id="CLU_013985_11_2_3"/>
<accession>K9XY74</accession>
<evidence type="ECO:0000313" key="2">
    <source>
        <dbReference type="EMBL" id="AFZ37488.1"/>
    </source>
</evidence>
<dbReference type="PANTHER" id="PTHR43305">
    <property type="entry name" value="FAMILY N-ACETYLTRANSFERASE, PUTATIVE (AFU_ORTHOLOGUE AFUA_2G01380)-RELATED"/>
    <property type="match status" value="1"/>
</dbReference>
<dbReference type="InterPro" id="IPR052777">
    <property type="entry name" value="Acetyltransferase_Enz"/>
</dbReference>
<evidence type="ECO:0000259" key="1">
    <source>
        <dbReference type="PROSITE" id="PS51186"/>
    </source>
</evidence>
<name>K9XY74_STAC7</name>
<dbReference type="Proteomes" id="UP000010473">
    <property type="component" value="Chromosome"/>
</dbReference>